<dbReference type="EMBL" id="LNIX01000004">
    <property type="protein sequence ID" value="OXA56487.1"/>
    <property type="molecule type" value="Genomic_DNA"/>
</dbReference>
<dbReference type="GO" id="GO:0051017">
    <property type="term" value="P:actin filament bundle assembly"/>
    <property type="evidence" value="ECO:0007669"/>
    <property type="project" value="TreeGrafter"/>
</dbReference>
<name>A0A226EH96_FOLCA</name>
<feature type="domain" description="SH3" evidence="4">
    <location>
        <begin position="274"/>
        <end position="341"/>
    </location>
</feature>
<accession>A0A226EH96</accession>
<dbReference type="InterPro" id="IPR027681">
    <property type="entry name" value="IRSp53/IRTKS/Pinkbar"/>
</dbReference>
<gene>
    <name evidence="5" type="ORF">Fcan01_09719</name>
</gene>
<evidence type="ECO:0000256" key="3">
    <source>
        <dbReference type="SAM" id="MobiDB-lite"/>
    </source>
</evidence>
<dbReference type="GO" id="GO:0007009">
    <property type="term" value="P:plasma membrane organization"/>
    <property type="evidence" value="ECO:0007669"/>
    <property type="project" value="InterPro"/>
</dbReference>
<dbReference type="Gene3D" id="2.30.30.40">
    <property type="entry name" value="SH3 Domains"/>
    <property type="match status" value="1"/>
</dbReference>
<keyword evidence="6" id="KW-1185">Reference proteome</keyword>
<dbReference type="PROSITE" id="PS50002">
    <property type="entry name" value="SH3"/>
    <property type="match status" value="1"/>
</dbReference>
<dbReference type="InterPro" id="IPR027267">
    <property type="entry name" value="AH/BAR_dom_sf"/>
</dbReference>
<dbReference type="Gene3D" id="1.20.1270.60">
    <property type="entry name" value="Arfaptin homology (AH) domain/BAR domain"/>
    <property type="match status" value="1"/>
</dbReference>
<dbReference type="PANTHER" id="PTHR14206">
    <property type="entry name" value="BRAIN-SPECIFIC ANGIOGENESIS INHIBITOR 1-ASSOCIATED PROTEIN 2"/>
    <property type="match status" value="1"/>
</dbReference>
<evidence type="ECO:0000259" key="4">
    <source>
        <dbReference type="PROSITE" id="PS50002"/>
    </source>
</evidence>
<dbReference type="SUPFAM" id="SSF50044">
    <property type="entry name" value="SH3-domain"/>
    <property type="match status" value="1"/>
</dbReference>
<dbReference type="SUPFAM" id="SSF103657">
    <property type="entry name" value="BAR/IMD domain-like"/>
    <property type="match status" value="1"/>
</dbReference>
<dbReference type="InterPro" id="IPR013606">
    <property type="entry name" value="I-BAR_dom"/>
</dbReference>
<sequence length="509" mass="57449">METMNEISKNIDGVYKNLFQNYHPQTTAILQSAKAYLKSLHGSTAAFSIYAETMATFSKSISKSNQEHGKEFETIATRLNNLHTQQLAFLKQFYIDFILPLENNNLERDLKVMQQHYRSYTSKRNLTLESFKKALSTVKKIKKKRMKNHGNLDKEIRGLQAYQEECVRVEEFFEQSLREVLGEELKRFGWVWGKQVELFGGGMETMETKLGNKLESSRSSSEATLEEEVEDLGRAMGQPPPAPPPLPPPVTTPPLVAPPPPPPLAPLTPPTTTPPPKILPALHTYKNDEEDDGFHQLLNFEQGDLVAMTGTPSPFGWQFGENLRTKRSGWFPISFIQSSSLPGNHYSTLENIPLPEIDYEIEDDDEDEMFFEKFGSYGDICNAPEINTRLSRSASFASTMTSSVTMETKPRPKLFQMIKRTFSYISMGNTTVGKSDAGCLEGNRQLPWEQEGEGEFRFKSLNGRNLGGGARTFGGENISGRRRAKWDDLWGDEDYFFSGGGRSVKSKAR</sequence>
<dbReference type="GO" id="GO:0051764">
    <property type="term" value="P:actin crosslink formation"/>
    <property type="evidence" value="ECO:0007669"/>
    <property type="project" value="TreeGrafter"/>
</dbReference>
<dbReference type="GO" id="GO:0030838">
    <property type="term" value="P:positive regulation of actin filament polymerization"/>
    <property type="evidence" value="ECO:0007669"/>
    <property type="project" value="TreeGrafter"/>
</dbReference>
<evidence type="ECO:0000313" key="6">
    <source>
        <dbReference type="Proteomes" id="UP000198287"/>
    </source>
</evidence>
<evidence type="ECO:0000313" key="5">
    <source>
        <dbReference type="EMBL" id="OXA56487.1"/>
    </source>
</evidence>
<dbReference type="Proteomes" id="UP000198287">
    <property type="component" value="Unassembled WGS sequence"/>
</dbReference>
<proteinExistence type="predicted"/>
<dbReference type="GO" id="GO:0005829">
    <property type="term" value="C:cytosol"/>
    <property type="evidence" value="ECO:0007669"/>
    <property type="project" value="TreeGrafter"/>
</dbReference>
<evidence type="ECO:0000256" key="1">
    <source>
        <dbReference type="ARBA" id="ARBA00022443"/>
    </source>
</evidence>
<evidence type="ECO:0000256" key="2">
    <source>
        <dbReference type="PROSITE-ProRule" id="PRU00192"/>
    </source>
</evidence>
<dbReference type="AlphaFoldDB" id="A0A226EH96"/>
<protein>
    <submittedName>
        <fullName evidence="5">Brain-specific angiogenesis inhibitor 1-associated protein 2</fullName>
    </submittedName>
</protein>
<dbReference type="STRING" id="158441.A0A226EH96"/>
<reference evidence="5 6" key="1">
    <citation type="submission" date="2015-12" db="EMBL/GenBank/DDBJ databases">
        <title>The genome of Folsomia candida.</title>
        <authorList>
            <person name="Faddeeva A."/>
            <person name="Derks M.F."/>
            <person name="Anvar Y."/>
            <person name="Smit S."/>
            <person name="Van Straalen N."/>
            <person name="Roelofs D."/>
        </authorList>
    </citation>
    <scope>NUCLEOTIDE SEQUENCE [LARGE SCALE GENOMIC DNA]</scope>
    <source>
        <strain evidence="5 6">VU population</strain>
        <tissue evidence="5">Whole body</tissue>
    </source>
</reference>
<keyword evidence="1 2" id="KW-0728">SH3 domain</keyword>
<dbReference type="InterPro" id="IPR036028">
    <property type="entry name" value="SH3-like_dom_sf"/>
</dbReference>
<dbReference type="PANTHER" id="PTHR14206:SF7">
    <property type="entry name" value="INSULIN RECEPTOR SUBSTRATE 53 KDA, ISOFORM A"/>
    <property type="match status" value="1"/>
</dbReference>
<comment type="caution">
    <text evidence="5">The sequence shown here is derived from an EMBL/GenBank/DDBJ whole genome shotgun (WGS) entry which is preliminary data.</text>
</comment>
<feature type="region of interest" description="Disordered" evidence="3">
    <location>
        <begin position="211"/>
        <end position="274"/>
    </location>
</feature>
<dbReference type="InterPro" id="IPR001452">
    <property type="entry name" value="SH3_domain"/>
</dbReference>
<dbReference type="OrthoDB" id="3800937at2759"/>
<organism evidence="5 6">
    <name type="scientific">Folsomia candida</name>
    <name type="common">Springtail</name>
    <dbReference type="NCBI Taxonomy" id="158441"/>
    <lineage>
        <taxon>Eukaryota</taxon>
        <taxon>Metazoa</taxon>
        <taxon>Ecdysozoa</taxon>
        <taxon>Arthropoda</taxon>
        <taxon>Hexapoda</taxon>
        <taxon>Collembola</taxon>
        <taxon>Entomobryomorpha</taxon>
        <taxon>Isotomoidea</taxon>
        <taxon>Isotomidae</taxon>
        <taxon>Proisotominae</taxon>
        <taxon>Folsomia</taxon>
    </lineage>
</organism>
<feature type="compositionally biased region" description="Pro residues" evidence="3">
    <location>
        <begin position="238"/>
        <end position="274"/>
    </location>
</feature>
<dbReference type="Pfam" id="PF08397">
    <property type="entry name" value="IMD"/>
    <property type="match status" value="1"/>
</dbReference>
<dbReference type="GO" id="GO:0005654">
    <property type="term" value="C:nucleoplasm"/>
    <property type="evidence" value="ECO:0007669"/>
    <property type="project" value="TreeGrafter"/>
</dbReference>